<dbReference type="GO" id="GO:0003743">
    <property type="term" value="F:translation initiation factor activity"/>
    <property type="evidence" value="ECO:0007669"/>
    <property type="project" value="UniProtKB-KW"/>
</dbReference>
<organism evidence="3 4">
    <name type="scientific">Galendromus occidentalis</name>
    <name type="common">western predatory mite</name>
    <dbReference type="NCBI Taxonomy" id="34638"/>
    <lineage>
        <taxon>Eukaryota</taxon>
        <taxon>Metazoa</taxon>
        <taxon>Ecdysozoa</taxon>
        <taxon>Arthropoda</taxon>
        <taxon>Chelicerata</taxon>
        <taxon>Arachnida</taxon>
        <taxon>Acari</taxon>
        <taxon>Parasitiformes</taxon>
        <taxon>Mesostigmata</taxon>
        <taxon>Gamasina</taxon>
        <taxon>Phytoseioidea</taxon>
        <taxon>Phytoseiidae</taxon>
        <taxon>Typhlodrominae</taxon>
        <taxon>Galendromus</taxon>
    </lineage>
</organism>
<dbReference type="SUPFAM" id="SSF55418">
    <property type="entry name" value="eIF4e-like"/>
    <property type="match status" value="1"/>
</dbReference>
<dbReference type="InterPro" id="IPR019770">
    <property type="entry name" value="TIF_eIF_4E_CS"/>
</dbReference>
<dbReference type="GeneID" id="100905372"/>
<dbReference type="PANTHER" id="PTHR11960">
    <property type="entry name" value="EUKARYOTIC TRANSLATION INITIATION FACTOR 4E RELATED"/>
    <property type="match status" value="1"/>
</dbReference>
<reference evidence="4" key="1">
    <citation type="submission" date="2025-08" db="UniProtKB">
        <authorList>
            <consortium name="RefSeq"/>
        </authorList>
    </citation>
    <scope>IDENTIFICATION</scope>
</reference>
<keyword evidence="2 4" id="KW-0396">Initiation factor</keyword>
<keyword evidence="3" id="KW-1185">Reference proteome</keyword>
<keyword evidence="2" id="KW-0648">Protein biosynthesis</keyword>
<dbReference type="Proteomes" id="UP000694867">
    <property type="component" value="Unplaced"/>
</dbReference>
<accession>A0AAJ6QQ14</accession>
<dbReference type="PANTHER" id="PTHR11960:SF18">
    <property type="entry name" value="EUKARYOTIC TRANSLATION INITIATION FACTOR 4E HOMOLOGOUS PROTEIN, ISOFORM B"/>
    <property type="match status" value="1"/>
</dbReference>
<comment type="similarity">
    <text evidence="2">Belongs to the eukaryotic initiation factor 4E family.</text>
</comment>
<dbReference type="PROSITE" id="PS00813">
    <property type="entry name" value="IF4E"/>
    <property type="match status" value="1"/>
</dbReference>
<dbReference type="InterPro" id="IPR001040">
    <property type="entry name" value="TIF_eIF_4E"/>
</dbReference>
<dbReference type="Gene3D" id="3.30.760.10">
    <property type="entry name" value="RNA Cap, Translation Initiation Factor Eif4e"/>
    <property type="match status" value="1"/>
</dbReference>
<dbReference type="Pfam" id="PF01652">
    <property type="entry name" value="IF4E"/>
    <property type="match status" value="1"/>
</dbReference>
<name>A0AAJ6QQ14_9ACAR</name>
<evidence type="ECO:0000313" key="3">
    <source>
        <dbReference type="Proteomes" id="UP000694867"/>
    </source>
</evidence>
<evidence type="ECO:0000313" key="4">
    <source>
        <dbReference type="RefSeq" id="XP_003740122.1"/>
    </source>
</evidence>
<evidence type="ECO:0000256" key="1">
    <source>
        <dbReference type="ARBA" id="ARBA00032656"/>
    </source>
</evidence>
<sequence>MAAGNQQTGGSRGLHAEMHLHTETRTREEDPLNIAQSNGSVWHTGGHSAIIGGLSLSQKPMNSGNEGEIPRMELIDEQIQSIDPDALDVGPDEHELQYAYTMWFSRRSGSKQAGTVFKFEDSLRILATFRSAERFWKFYTHLKFPNELSGHCDYHLFKHGIKPMWEDPANREGGKWIVRLRKGVASRVWENVILAILGEQFLVGDEICGAVMSIRYNQEDIISVWNRTADDKGTRMKIMETLRRVANLPQNYSLEYKRHNRSLQDKSSFRNADETVFR</sequence>
<dbReference type="RefSeq" id="XP_003740122.1">
    <property type="nucleotide sequence ID" value="XM_003740074.1"/>
</dbReference>
<evidence type="ECO:0000256" key="2">
    <source>
        <dbReference type="RuleBase" id="RU004374"/>
    </source>
</evidence>
<gene>
    <name evidence="4" type="primary">LOC100905372</name>
</gene>
<protein>
    <recommendedName>
        <fullName evidence="1">eIF-4F 25 kDa subunit</fullName>
    </recommendedName>
</protein>
<dbReference type="GO" id="GO:0016281">
    <property type="term" value="C:eukaryotic translation initiation factor 4F complex"/>
    <property type="evidence" value="ECO:0007669"/>
    <property type="project" value="TreeGrafter"/>
</dbReference>
<dbReference type="KEGG" id="goe:100905372"/>
<proteinExistence type="inferred from homology"/>
<dbReference type="FunFam" id="3.30.760.10:FF:000043">
    <property type="entry name" value="Predicted protein"/>
    <property type="match status" value="1"/>
</dbReference>
<dbReference type="AlphaFoldDB" id="A0AAJ6QQ14"/>
<dbReference type="InterPro" id="IPR023398">
    <property type="entry name" value="TIF_eIF4e-like"/>
</dbReference>
<dbReference type="GO" id="GO:0000340">
    <property type="term" value="F:RNA 7-methylguanosine cap binding"/>
    <property type="evidence" value="ECO:0007669"/>
    <property type="project" value="TreeGrafter"/>
</dbReference>
<keyword evidence="2" id="KW-0694">RNA-binding</keyword>